<feature type="region of interest" description="Disordered" evidence="1">
    <location>
        <begin position="44"/>
        <end position="65"/>
    </location>
</feature>
<name>A0A382BRA2_9ZZZZ</name>
<feature type="compositionally biased region" description="Basic residues" evidence="1">
    <location>
        <begin position="54"/>
        <end position="65"/>
    </location>
</feature>
<evidence type="ECO:0000313" key="2">
    <source>
        <dbReference type="EMBL" id="SVB16346.1"/>
    </source>
</evidence>
<protein>
    <submittedName>
        <fullName evidence="2">Uncharacterized protein</fullName>
    </submittedName>
</protein>
<sequence>MTAFFAPPPENRPTADSFHSSTKTVFVLTLAFARLVRSFHIISQEKAGKDTKRVPKRQNRKENKK</sequence>
<dbReference type="EMBL" id="UINC01031006">
    <property type="protein sequence ID" value="SVB16346.1"/>
    <property type="molecule type" value="Genomic_DNA"/>
</dbReference>
<accession>A0A382BRA2</accession>
<organism evidence="2">
    <name type="scientific">marine metagenome</name>
    <dbReference type="NCBI Taxonomy" id="408172"/>
    <lineage>
        <taxon>unclassified sequences</taxon>
        <taxon>metagenomes</taxon>
        <taxon>ecological metagenomes</taxon>
    </lineage>
</organism>
<reference evidence="2" key="1">
    <citation type="submission" date="2018-05" db="EMBL/GenBank/DDBJ databases">
        <authorList>
            <person name="Lanie J.A."/>
            <person name="Ng W.-L."/>
            <person name="Kazmierczak K.M."/>
            <person name="Andrzejewski T.M."/>
            <person name="Davidsen T.M."/>
            <person name="Wayne K.J."/>
            <person name="Tettelin H."/>
            <person name="Glass J.I."/>
            <person name="Rusch D."/>
            <person name="Podicherti R."/>
            <person name="Tsui H.-C.T."/>
            <person name="Winkler M.E."/>
        </authorList>
    </citation>
    <scope>NUCLEOTIDE SEQUENCE</scope>
</reference>
<gene>
    <name evidence="2" type="ORF">METZ01_LOCUS169200</name>
</gene>
<proteinExistence type="predicted"/>
<dbReference type="AlphaFoldDB" id="A0A382BRA2"/>
<evidence type="ECO:0000256" key="1">
    <source>
        <dbReference type="SAM" id="MobiDB-lite"/>
    </source>
</evidence>